<protein>
    <submittedName>
        <fullName evidence="1">Uncharacterized protein</fullName>
    </submittedName>
</protein>
<sequence length="48" mass="5110">MDALLGQIVKDKVRHGTLGPTGNKDSWQLRCASPSHGALGWSDEGVYG</sequence>
<comment type="caution">
    <text evidence="1">The sequence shown here is derived from an EMBL/GenBank/DDBJ whole genome shotgun (WGS) entry which is preliminary data.</text>
</comment>
<reference evidence="2" key="1">
    <citation type="journal article" date="2019" name="Int. J. Syst. Evol. Microbiol.">
        <title>The Global Catalogue of Microorganisms (GCM) 10K type strain sequencing project: providing services to taxonomists for standard genome sequencing and annotation.</title>
        <authorList>
            <consortium name="The Broad Institute Genomics Platform"/>
            <consortium name="The Broad Institute Genome Sequencing Center for Infectious Disease"/>
            <person name="Wu L."/>
            <person name="Ma J."/>
        </authorList>
    </citation>
    <scope>NUCLEOTIDE SEQUENCE [LARGE SCALE GENOMIC DNA]</scope>
    <source>
        <strain evidence="2">KCTC 22157</strain>
    </source>
</reference>
<gene>
    <name evidence="1" type="ORF">GCM10007158_02220</name>
</gene>
<dbReference type="Proteomes" id="UP000647585">
    <property type="component" value="Unassembled WGS sequence"/>
</dbReference>
<dbReference type="EMBL" id="BMXO01000001">
    <property type="protein sequence ID" value="GGW45167.1"/>
    <property type="molecule type" value="Genomic_DNA"/>
</dbReference>
<name>A0ABQ2WA62_9GAMM</name>
<keyword evidence="2" id="KW-1185">Reference proteome</keyword>
<accession>A0ABQ2WA62</accession>
<evidence type="ECO:0000313" key="1">
    <source>
        <dbReference type="EMBL" id="GGW45167.1"/>
    </source>
</evidence>
<organism evidence="1 2">
    <name type="scientific">Halomonas johnsoniae</name>
    <dbReference type="NCBI Taxonomy" id="502832"/>
    <lineage>
        <taxon>Bacteria</taxon>
        <taxon>Pseudomonadati</taxon>
        <taxon>Pseudomonadota</taxon>
        <taxon>Gammaproteobacteria</taxon>
        <taxon>Oceanospirillales</taxon>
        <taxon>Halomonadaceae</taxon>
        <taxon>Halomonas</taxon>
    </lineage>
</organism>
<evidence type="ECO:0000313" key="2">
    <source>
        <dbReference type="Proteomes" id="UP000647585"/>
    </source>
</evidence>
<proteinExistence type="predicted"/>